<gene>
    <name evidence="1" type="ORF">SAMN02744040_01599</name>
</gene>
<evidence type="ECO:0000313" key="1">
    <source>
        <dbReference type="EMBL" id="SHH32331.1"/>
    </source>
</evidence>
<dbReference type="AlphaFoldDB" id="A0A1M5S1Q1"/>
<dbReference type="EMBL" id="FQXH01000016">
    <property type="protein sequence ID" value="SHH32331.1"/>
    <property type="molecule type" value="Genomic_DNA"/>
</dbReference>
<sequence length="59" mass="7256">MKGVKNMYILKFVDFEDELTVREFDSKQELKEYIVKNNIDKRWHQIEEIKKVIPNLKED</sequence>
<protein>
    <submittedName>
        <fullName evidence="1">Uncharacterized protein</fullName>
    </submittedName>
</protein>
<dbReference type="STRING" id="1123350.SAMN02744040_01599"/>
<organism evidence="1 2">
    <name type="scientific">Tepidibacter thalassicus DSM 15285</name>
    <dbReference type="NCBI Taxonomy" id="1123350"/>
    <lineage>
        <taxon>Bacteria</taxon>
        <taxon>Bacillati</taxon>
        <taxon>Bacillota</taxon>
        <taxon>Clostridia</taxon>
        <taxon>Peptostreptococcales</taxon>
        <taxon>Peptostreptococcaceae</taxon>
        <taxon>Tepidibacter</taxon>
    </lineage>
</organism>
<name>A0A1M5S1Q1_9FIRM</name>
<reference evidence="2" key="1">
    <citation type="submission" date="2016-11" db="EMBL/GenBank/DDBJ databases">
        <authorList>
            <person name="Varghese N."/>
            <person name="Submissions S."/>
        </authorList>
    </citation>
    <scope>NUCLEOTIDE SEQUENCE [LARGE SCALE GENOMIC DNA]</scope>
    <source>
        <strain evidence="2">DSM 15285</strain>
    </source>
</reference>
<accession>A0A1M5S1Q1</accession>
<keyword evidence="2" id="KW-1185">Reference proteome</keyword>
<evidence type="ECO:0000313" key="2">
    <source>
        <dbReference type="Proteomes" id="UP000242520"/>
    </source>
</evidence>
<dbReference type="Proteomes" id="UP000242520">
    <property type="component" value="Unassembled WGS sequence"/>
</dbReference>
<proteinExistence type="predicted"/>